<feature type="non-terminal residue" evidence="1">
    <location>
        <position position="1"/>
    </location>
</feature>
<dbReference type="AlphaFoldDB" id="X0SYG3"/>
<dbReference type="EMBL" id="BARS01017591">
    <property type="protein sequence ID" value="GAF86263.1"/>
    <property type="molecule type" value="Genomic_DNA"/>
</dbReference>
<organism evidence="1">
    <name type="scientific">marine sediment metagenome</name>
    <dbReference type="NCBI Taxonomy" id="412755"/>
    <lineage>
        <taxon>unclassified sequences</taxon>
        <taxon>metagenomes</taxon>
        <taxon>ecological metagenomes</taxon>
    </lineage>
</organism>
<gene>
    <name evidence="1" type="ORF">S01H1_28752</name>
</gene>
<name>X0SYG3_9ZZZZ</name>
<reference evidence="1" key="1">
    <citation type="journal article" date="2014" name="Front. Microbiol.">
        <title>High frequency of phylogenetically diverse reductive dehalogenase-homologous genes in deep subseafloor sedimentary metagenomes.</title>
        <authorList>
            <person name="Kawai M."/>
            <person name="Futagami T."/>
            <person name="Toyoda A."/>
            <person name="Takaki Y."/>
            <person name="Nishi S."/>
            <person name="Hori S."/>
            <person name="Arai W."/>
            <person name="Tsubouchi T."/>
            <person name="Morono Y."/>
            <person name="Uchiyama I."/>
            <person name="Ito T."/>
            <person name="Fujiyama A."/>
            <person name="Inagaki F."/>
            <person name="Takami H."/>
        </authorList>
    </citation>
    <scope>NUCLEOTIDE SEQUENCE</scope>
    <source>
        <strain evidence="1">Expedition CK06-06</strain>
    </source>
</reference>
<accession>X0SYG3</accession>
<comment type="caution">
    <text evidence="1">The sequence shown here is derived from an EMBL/GenBank/DDBJ whole genome shotgun (WGS) entry which is preliminary data.</text>
</comment>
<sequence>FVPLPLKRSQLLEHDLRKAESNLTYSSIVPDKGCSVRVGDPAHVEVIEQIIRETPSEIFDKRVGVTFITTDHPRVQNPMDEHDLAYWTGNEIRLDVNLPVGKLAHTLRHELGHSLNVYLMHTLGGVGPVRAWHLKLWKISQQEGFISGYARTLPIENAAEATRLYLYERMRLMLEYPRTFAELHKVYRGIWE</sequence>
<evidence type="ECO:0000313" key="1">
    <source>
        <dbReference type="EMBL" id="GAF86263.1"/>
    </source>
</evidence>
<protein>
    <recommendedName>
        <fullName evidence="2">Peptidase MA-like domain-containing protein</fullName>
    </recommendedName>
</protein>
<evidence type="ECO:0008006" key="2">
    <source>
        <dbReference type="Google" id="ProtNLM"/>
    </source>
</evidence>
<proteinExistence type="predicted"/>
<dbReference type="SUPFAM" id="SSF55486">
    <property type="entry name" value="Metalloproteases ('zincins'), catalytic domain"/>
    <property type="match status" value="1"/>
</dbReference>